<dbReference type="CDD" id="cd00146">
    <property type="entry name" value="PKD"/>
    <property type="match status" value="1"/>
</dbReference>
<name>A0A832SAI7_9EURY</name>
<comment type="caution">
    <text evidence="2">The sequence shown here is derived from an EMBL/GenBank/DDBJ whole genome shotgun (WGS) entry which is preliminary data.</text>
</comment>
<evidence type="ECO:0000313" key="3">
    <source>
        <dbReference type="Proteomes" id="UP000600774"/>
    </source>
</evidence>
<reference evidence="2" key="1">
    <citation type="journal article" date="2020" name="bioRxiv">
        <title>A rank-normalized archaeal taxonomy based on genome phylogeny resolves widespread incomplete and uneven classifications.</title>
        <authorList>
            <person name="Rinke C."/>
            <person name="Chuvochina M."/>
            <person name="Mussig A.J."/>
            <person name="Chaumeil P.-A."/>
            <person name="Waite D.W."/>
            <person name="Whitman W.B."/>
            <person name="Parks D.H."/>
            <person name="Hugenholtz P."/>
        </authorList>
    </citation>
    <scope>NUCLEOTIDE SEQUENCE</scope>
    <source>
        <strain evidence="2">UBA8876</strain>
    </source>
</reference>
<dbReference type="SMART" id="SM00089">
    <property type="entry name" value="PKD"/>
    <property type="match status" value="1"/>
</dbReference>
<dbReference type="SUPFAM" id="SSF49373">
    <property type="entry name" value="Invasin/intimin cell-adhesion fragments"/>
    <property type="match status" value="1"/>
</dbReference>
<dbReference type="Gene3D" id="2.60.40.10">
    <property type="entry name" value="Immunoglobulins"/>
    <property type="match status" value="2"/>
</dbReference>
<feature type="domain" description="PKD" evidence="1">
    <location>
        <begin position="33"/>
        <end position="121"/>
    </location>
</feature>
<dbReference type="PROSITE" id="PS50093">
    <property type="entry name" value="PKD"/>
    <property type="match status" value="1"/>
</dbReference>
<dbReference type="InterPro" id="IPR013783">
    <property type="entry name" value="Ig-like_fold"/>
</dbReference>
<organism evidence="2 3">
    <name type="scientific">Methanosarcina acetivorans</name>
    <dbReference type="NCBI Taxonomy" id="2214"/>
    <lineage>
        <taxon>Archaea</taxon>
        <taxon>Methanobacteriati</taxon>
        <taxon>Methanobacteriota</taxon>
        <taxon>Stenosarchaea group</taxon>
        <taxon>Methanomicrobia</taxon>
        <taxon>Methanosarcinales</taxon>
        <taxon>Methanosarcinaceae</taxon>
        <taxon>Methanosarcina</taxon>
    </lineage>
</organism>
<dbReference type="AlphaFoldDB" id="A0A832SAI7"/>
<dbReference type="Pfam" id="PF18911">
    <property type="entry name" value="PKD_4"/>
    <property type="match status" value="1"/>
</dbReference>
<dbReference type="Proteomes" id="UP000600774">
    <property type="component" value="Unassembled WGS sequence"/>
</dbReference>
<proteinExistence type="predicted"/>
<accession>A0A832SAI7</accession>
<dbReference type="SUPFAM" id="SSF49299">
    <property type="entry name" value="PKD domain"/>
    <property type="match status" value="1"/>
</dbReference>
<sequence length="236" mass="24739">MGTSGWDQYYGYGLVNAAAALEYITPTSGENNPPVADSGGPYTGITGTAVTFDGSASSDSDGSIVSYEWDFGDGNTSSDMNPENTYSAAGTYTITLMVADDENAVGTDTASVEITDTSSKNEIHISDVSVETSSRTAGKNTFVSAKSVVTILDNNGSPVEGATVSGFWKDATRDLDSAVTGSDGKVTVYSDEVKYKSGPLTFTFTVDGVSHSKVIVSHGTETPQREQKHIILESMK</sequence>
<dbReference type="InterPro" id="IPR035986">
    <property type="entry name" value="PKD_dom_sf"/>
</dbReference>
<protein>
    <submittedName>
        <fullName evidence="2">PKD domain-containing protein</fullName>
    </submittedName>
</protein>
<dbReference type="InterPro" id="IPR022409">
    <property type="entry name" value="PKD/Chitinase_dom"/>
</dbReference>
<evidence type="ECO:0000313" key="2">
    <source>
        <dbReference type="EMBL" id="HIH93539.1"/>
    </source>
</evidence>
<dbReference type="EMBL" id="DUJU01000063">
    <property type="protein sequence ID" value="HIH93539.1"/>
    <property type="molecule type" value="Genomic_DNA"/>
</dbReference>
<evidence type="ECO:0000259" key="1">
    <source>
        <dbReference type="PROSITE" id="PS50093"/>
    </source>
</evidence>
<dbReference type="InterPro" id="IPR008964">
    <property type="entry name" value="Invasin/intimin_cell_adhesion"/>
</dbReference>
<gene>
    <name evidence="2" type="ORF">HA338_05700</name>
</gene>
<dbReference type="InterPro" id="IPR000601">
    <property type="entry name" value="PKD_dom"/>
</dbReference>